<feature type="domain" description="SLBB" evidence="16">
    <location>
        <begin position="247"/>
        <end position="328"/>
    </location>
</feature>
<keyword evidence="8" id="KW-0625">Polysaccharide transport</keyword>
<evidence type="ECO:0000256" key="3">
    <source>
        <dbReference type="ARBA" id="ARBA00022448"/>
    </source>
</evidence>
<keyword evidence="4" id="KW-1134">Transmembrane beta strand</keyword>
<gene>
    <name evidence="17" type="ORF">GW587_10930</name>
</gene>
<dbReference type="EMBL" id="JAADJT010000004">
    <property type="protein sequence ID" value="NGZ84770.1"/>
    <property type="molecule type" value="Genomic_DNA"/>
</dbReference>
<sequence>MLAGIVVLSSCATRNVADGRTGVDTALPTVPVMITADLVASQKIQRRRDGVQDIAPLTAPAAAYTIGAGDILAILVWGHPELSAATLNAQSPLISAAEQAAAAAAPQGFVVSEQGTIQFPFAANLAVAGLTELQARDLLARQLAPVINRPNVTLRVQAFRSQRIYVDGEVKAPGVQVINDIPMTLTEAINRAGGVTPTGDQSQLSIVRAGQRYRIDLPALVQHGEDPNRIMLRNGDVLRVQALDESKVFVSGEVVTPKALLMHSGRLSLNEAIGEAGGINPLTGDARRVFVVRRGQGPIELYQLDARDTGALAIAESFELAPRDLVFVDATGLANWHRTLSMMIPGSLTSAVSAGKQ</sequence>
<evidence type="ECO:0000313" key="18">
    <source>
        <dbReference type="Proteomes" id="UP000666369"/>
    </source>
</evidence>
<keyword evidence="7" id="KW-0732">Signal</keyword>
<evidence type="ECO:0000256" key="13">
    <source>
        <dbReference type="ARBA" id="ARBA00023237"/>
    </source>
</evidence>
<name>A0ABX0FJQ8_9BURK</name>
<dbReference type="PANTHER" id="PTHR33619:SF3">
    <property type="entry name" value="POLYSACCHARIDE EXPORT PROTEIN GFCE-RELATED"/>
    <property type="match status" value="1"/>
</dbReference>
<keyword evidence="12" id="KW-0564">Palmitate</keyword>
<keyword evidence="5" id="KW-0762">Sugar transport</keyword>
<comment type="caution">
    <text evidence="17">The sequence shown here is derived from an EMBL/GenBank/DDBJ whole genome shotgun (WGS) entry which is preliminary data.</text>
</comment>
<evidence type="ECO:0000313" key="17">
    <source>
        <dbReference type="EMBL" id="NGZ84770.1"/>
    </source>
</evidence>
<evidence type="ECO:0000256" key="4">
    <source>
        <dbReference type="ARBA" id="ARBA00022452"/>
    </source>
</evidence>
<protein>
    <recommendedName>
        <fullName evidence="19">Polysaccharide export outer membrane protein</fullName>
    </recommendedName>
</protein>
<keyword evidence="3" id="KW-0813">Transport</keyword>
<evidence type="ECO:0000256" key="9">
    <source>
        <dbReference type="ARBA" id="ARBA00023065"/>
    </source>
</evidence>
<dbReference type="Gene3D" id="3.30.1950.10">
    <property type="entry name" value="wza like domain"/>
    <property type="match status" value="1"/>
</dbReference>
<keyword evidence="18" id="KW-1185">Reference proteome</keyword>
<evidence type="ECO:0000256" key="8">
    <source>
        <dbReference type="ARBA" id="ARBA00023047"/>
    </source>
</evidence>
<dbReference type="InterPro" id="IPR003715">
    <property type="entry name" value="Poly_export_N"/>
</dbReference>
<dbReference type="Pfam" id="PF22461">
    <property type="entry name" value="SLBB_2"/>
    <property type="match status" value="2"/>
</dbReference>
<dbReference type="PANTHER" id="PTHR33619">
    <property type="entry name" value="POLYSACCHARIDE EXPORT PROTEIN GFCE-RELATED"/>
    <property type="match status" value="1"/>
</dbReference>
<evidence type="ECO:0000256" key="12">
    <source>
        <dbReference type="ARBA" id="ARBA00023139"/>
    </source>
</evidence>
<keyword evidence="11" id="KW-0472">Membrane</keyword>
<evidence type="ECO:0000256" key="11">
    <source>
        <dbReference type="ARBA" id="ARBA00023136"/>
    </source>
</evidence>
<accession>A0ABX0FJQ8</accession>
<evidence type="ECO:0000256" key="1">
    <source>
        <dbReference type="ARBA" id="ARBA00004571"/>
    </source>
</evidence>
<organism evidence="17 18">
    <name type="scientific">Duganella aceris</name>
    <dbReference type="NCBI Taxonomy" id="2703883"/>
    <lineage>
        <taxon>Bacteria</taxon>
        <taxon>Pseudomonadati</taxon>
        <taxon>Pseudomonadota</taxon>
        <taxon>Betaproteobacteria</taxon>
        <taxon>Burkholderiales</taxon>
        <taxon>Oxalobacteraceae</taxon>
        <taxon>Telluria group</taxon>
        <taxon>Duganella</taxon>
    </lineage>
</organism>
<comment type="similarity">
    <text evidence="2">Belongs to the BexD/CtrA/VexA family.</text>
</comment>
<keyword evidence="10" id="KW-0626">Porin</keyword>
<reference evidence="18" key="2">
    <citation type="submission" date="2023-07" db="EMBL/GenBank/DDBJ databases">
        <title>Duganella aceri sp. nov., isolated from tree sap.</title>
        <authorList>
            <person name="Kim I.S."/>
        </authorList>
    </citation>
    <scope>NUCLEOTIDE SEQUENCE [LARGE SCALE GENOMIC DNA]</scope>
    <source>
        <strain evidence="18">SAP-35</strain>
    </source>
</reference>
<dbReference type="Gene3D" id="3.10.560.10">
    <property type="entry name" value="Outer membrane lipoprotein wza domain like"/>
    <property type="match status" value="2"/>
</dbReference>
<keyword evidence="9" id="KW-0406">Ion transport</keyword>
<evidence type="ECO:0000259" key="16">
    <source>
        <dbReference type="Pfam" id="PF22461"/>
    </source>
</evidence>
<keyword evidence="13" id="KW-0998">Cell outer membrane</keyword>
<comment type="subcellular location">
    <subcellularLocation>
        <location evidence="1">Cell outer membrane</location>
        <topology evidence="1">Multi-pass membrane protein</topology>
    </subcellularLocation>
</comment>
<evidence type="ECO:0000259" key="15">
    <source>
        <dbReference type="Pfam" id="PF02563"/>
    </source>
</evidence>
<keyword evidence="14" id="KW-0449">Lipoprotein</keyword>
<feature type="domain" description="Polysaccharide export protein N-terminal" evidence="15">
    <location>
        <begin position="60"/>
        <end position="156"/>
    </location>
</feature>
<dbReference type="Proteomes" id="UP000666369">
    <property type="component" value="Unassembled WGS sequence"/>
</dbReference>
<evidence type="ECO:0000256" key="7">
    <source>
        <dbReference type="ARBA" id="ARBA00022729"/>
    </source>
</evidence>
<dbReference type="Pfam" id="PF02563">
    <property type="entry name" value="Poly_export"/>
    <property type="match status" value="1"/>
</dbReference>
<keyword evidence="6" id="KW-0812">Transmembrane</keyword>
<feature type="domain" description="SLBB" evidence="16">
    <location>
        <begin position="162"/>
        <end position="240"/>
    </location>
</feature>
<dbReference type="InterPro" id="IPR054765">
    <property type="entry name" value="SLBB_dom"/>
</dbReference>
<dbReference type="InterPro" id="IPR049712">
    <property type="entry name" value="Poly_export"/>
</dbReference>
<evidence type="ECO:0000256" key="10">
    <source>
        <dbReference type="ARBA" id="ARBA00023114"/>
    </source>
</evidence>
<proteinExistence type="inferred from homology"/>
<evidence type="ECO:0000256" key="5">
    <source>
        <dbReference type="ARBA" id="ARBA00022597"/>
    </source>
</evidence>
<evidence type="ECO:0000256" key="14">
    <source>
        <dbReference type="ARBA" id="ARBA00023288"/>
    </source>
</evidence>
<evidence type="ECO:0000256" key="2">
    <source>
        <dbReference type="ARBA" id="ARBA00009450"/>
    </source>
</evidence>
<evidence type="ECO:0008006" key="19">
    <source>
        <dbReference type="Google" id="ProtNLM"/>
    </source>
</evidence>
<reference evidence="17 18" key="1">
    <citation type="submission" date="2020-01" db="EMBL/GenBank/DDBJ databases">
        <authorList>
            <person name="Lee S.D."/>
        </authorList>
    </citation>
    <scope>NUCLEOTIDE SEQUENCE [LARGE SCALE GENOMIC DNA]</scope>
    <source>
        <strain evidence="17 18">SAP-35</strain>
    </source>
</reference>
<evidence type="ECO:0000256" key="6">
    <source>
        <dbReference type="ARBA" id="ARBA00022692"/>
    </source>
</evidence>